<comment type="caution">
    <text evidence="3">The sequence shown here is derived from an EMBL/GenBank/DDBJ whole genome shotgun (WGS) entry which is preliminary data.</text>
</comment>
<gene>
    <name evidence="3" type="ORF">ACFL27_26015</name>
</gene>
<feature type="region of interest" description="Disordered" evidence="1">
    <location>
        <begin position="101"/>
        <end position="212"/>
    </location>
</feature>
<evidence type="ECO:0008006" key="5">
    <source>
        <dbReference type="Google" id="ProtNLM"/>
    </source>
</evidence>
<feature type="compositionally biased region" description="Basic and acidic residues" evidence="1">
    <location>
        <begin position="168"/>
        <end position="189"/>
    </location>
</feature>
<evidence type="ECO:0000256" key="1">
    <source>
        <dbReference type="SAM" id="MobiDB-lite"/>
    </source>
</evidence>
<proteinExistence type="predicted"/>
<accession>A0ABV6Z5E9</accession>
<feature type="compositionally biased region" description="Basic and acidic residues" evidence="1">
    <location>
        <begin position="143"/>
        <end position="153"/>
    </location>
</feature>
<evidence type="ECO:0000313" key="3">
    <source>
        <dbReference type="EMBL" id="MFC1853654.1"/>
    </source>
</evidence>
<evidence type="ECO:0000256" key="2">
    <source>
        <dbReference type="SAM" id="SignalP"/>
    </source>
</evidence>
<feature type="compositionally biased region" description="Polar residues" evidence="1">
    <location>
        <begin position="113"/>
        <end position="134"/>
    </location>
</feature>
<protein>
    <recommendedName>
        <fullName evidence="5">DUF4124 domain-containing protein</fullName>
    </recommendedName>
</protein>
<organism evidence="3 4">
    <name type="scientific">candidate division CSSED10-310 bacterium</name>
    <dbReference type="NCBI Taxonomy" id="2855610"/>
    <lineage>
        <taxon>Bacteria</taxon>
        <taxon>Bacteria division CSSED10-310</taxon>
    </lineage>
</organism>
<feature type="chain" id="PRO_5046319754" description="DUF4124 domain-containing protein" evidence="2">
    <location>
        <begin position="25"/>
        <end position="239"/>
    </location>
</feature>
<sequence>MVTLKKIYILIVLLLISCSFPTMALAKSYLWQDAQGKVHVSTNKPVWWDDCCLILVTGKRNIVDEIKTTENVKNFREGKDYIKSEKQDTSQRMYVGISDETTQNDEQNDQQQPDFQNHGQRDTLSQDTGKTQDTVVELDPQEVLEKIKREKAAAKKRQGTQHNISNTEKIDHSEDGSKTSRKPTARELEIYQASQKDLFEDHPDDPEEVSNKRIAKRYRISVGELKKINAKVTAFKRQQ</sequence>
<dbReference type="EMBL" id="JBHPBY010000563">
    <property type="protein sequence ID" value="MFC1853654.1"/>
    <property type="molecule type" value="Genomic_DNA"/>
</dbReference>
<keyword evidence="2" id="KW-0732">Signal</keyword>
<reference evidence="3 4" key="1">
    <citation type="submission" date="2024-09" db="EMBL/GenBank/DDBJ databases">
        <title>Laminarin stimulates single cell rates of sulfate reduction while oxygen inhibits transcriptomic activity in coastal marine sediment.</title>
        <authorList>
            <person name="Lindsay M."/>
            <person name="Orcutt B."/>
            <person name="Emerson D."/>
            <person name="Stepanauskas R."/>
            <person name="D'Angelo T."/>
        </authorList>
    </citation>
    <scope>NUCLEOTIDE SEQUENCE [LARGE SCALE GENOMIC DNA]</scope>
    <source>
        <strain evidence="3">SAG AM-311-K15</strain>
    </source>
</reference>
<name>A0ABV6Z5E9_UNCC1</name>
<dbReference type="Proteomes" id="UP001594351">
    <property type="component" value="Unassembled WGS sequence"/>
</dbReference>
<evidence type="ECO:0000313" key="4">
    <source>
        <dbReference type="Proteomes" id="UP001594351"/>
    </source>
</evidence>
<keyword evidence="4" id="KW-1185">Reference proteome</keyword>
<feature type="signal peptide" evidence="2">
    <location>
        <begin position="1"/>
        <end position="24"/>
    </location>
</feature>
<dbReference type="PROSITE" id="PS51257">
    <property type="entry name" value="PROKAR_LIPOPROTEIN"/>
    <property type="match status" value="1"/>
</dbReference>